<reference evidence="2 3" key="1">
    <citation type="submission" date="2024-04" db="EMBL/GenBank/DDBJ databases">
        <authorList>
            <person name="Fracassetti M."/>
        </authorList>
    </citation>
    <scope>NUCLEOTIDE SEQUENCE [LARGE SCALE GENOMIC DNA]</scope>
</reference>
<dbReference type="EMBL" id="OZ034819">
    <property type="protein sequence ID" value="CAL1394807.1"/>
    <property type="molecule type" value="Genomic_DNA"/>
</dbReference>
<name>A0AAV2F9U5_9ROSI</name>
<accession>A0AAV2F9U5</accession>
<feature type="compositionally biased region" description="Basic and acidic residues" evidence="1">
    <location>
        <begin position="67"/>
        <end position="82"/>
    </location>
</feature>
<gene>
    <name evidence="2" type="ORF">LTRI10_LOCUS35285</name>
</gene>
<keyword evidence="3" id="KW-1185">Reference proteome</keyword>
<feature type="region of interest" description="Disordered" evidence="1">
    <location>
        <begin position="67"/>
        <end position="106"/>
    </location>
</feature>
<sequence>MDSLEHDPTLFELMWTSQLEGQVFGSAHDEYPQSQGKGLFYSAHDGHPQSHVQGLFCTRDYDDTMEGDRTNAERRPALDKHASKCGTRGHPMDHHGGRCVGFHGGH</sequence>
<evidence type="ECO:0000313" key="3">
    <source>
        <dbReference type="Proteomes" id="UP001497516"/>
    </source>
</evidence>
<protein>
    <submittedName>
        <fullName evidence="2">Uncharacterized protein</fullName>
    </submittedName>
</protein>
<dbReference type="Proteomes" id="UP001497516">
    <property type="component" value="Chromosome 6"/>
</dbReference>
<proteinExistence type="predicted"/>
<organism evidence="2 3">
    <name type="scientific">Linum trigynum</name>
    <dbReference type="NCBI Taxonomy" id="586398"/>
    <lineage>
        <taxon>Eukaryota</taxon>
        <taxon>Viridiplantae</taxon>
        <taxon>Streptophyta</taxon>
        <taxon>Embryophyta</taxon>
        <taxon>Tracheophyta</taxon>
        <taxon>Spermatophyta</taxon>
        <taxon>Magnoliopsida</taxon>
        <taxon>eudicotyledons</taxon>
        <taxon>Gunneridae</taxon>
        <taxon>Pentapetalae</taxon>
        <taxon>rosids</taxon>
        <taxon>fabids</taxon>
        <taxon>Malpighiales</taxon>
        <taxon>Linaceae</taxon>
        <taxon>Linum</taxon>
    </lineage>
</organism>
<dbReference type="AlphaFoldDB" id="A0AAV2F9U5"/>
<evidence type="ECO:0000256" key="1">
    <source>
        <dbReference type="SAM" id="MobiDB-lite"/>
    </source>
</evidence>
<evidence type="ECO:0000313" key="2">
    <source>
        <dbReference type="EMBL" id="CAL1394807.1"/>
    </source>
</evidence>